<evidence type="ECO:0000313" key="3">
    <source>
        <dbReference type="EMBL" id="KAI1618672.1"/>
    </source>
</evidence>
<dbReference type="InterPro" id="IPR002018">
    <property type="entry name" value="CarbesteraseB"/>
</dbReference>
<accession>A0AAN6E731</accession>
<proteinExistence type="predicted"/>
<dbReference type="Gene3D" id="3.40.50.1820">
    <property type="entry name" value="alpha/beta hydrolase"/>
    <property type="match status" value="2"/>
</dbReference>
<keyword evidence="4" id="KW-1185">Reference proteome</keyword>
<evidence type="ECO:0000259" key="2">
    <source>
        <dbReference type="Pfam" id="PF00135"/>
    </source>
</evidence>
<reference evidence="3" key="1">
    <citation type="journal article" date="2022" name="bioRxiv">
        <title>Deciphering the potential niche of two novel black yeast fungi from a biological soil crust based on their genomes, phenotypes, and melanin regulation.</title>
        <authorList>
            <consortium name="DOE Joint Genome Institute"/>
            <person name="Carr E.C."/>
            <person name="Barton Q."/>
            <person name="Grambo S."/>
            <person name="Sullivan M."/>
            <person name="Renfro C.M."/>
            <person name="Kuo A."/>
            <person name="Pangilinan J."/>
            <person name="Lipzen A."/>
            <person name="Keymanesh K."/>
            <person name="Savage E."/>
            <person name="Barry K."/>
            <person name="Grigoriev I.V."/>
            <person name="Riekhof W.R."/>
            <person name="Harris S.S."/>
        </authorList>
    </citation>
    <scope>NUCLEOTIDE SEQUENCE</scope>
    <source>
        <strain evidence="3">JF 03-4F</strain>
    </source>
</reference>
<dbReference type="EMBL" id="MU404350">
    <property type="protein sequence ID" value="KAI1618672.1"/>
    <property type="molecule type" value="Genomic_DNA"/>
</dbReference>
<gene>
    <name evidence="3" type="ORF">EDD36DRAFT_480566</name>
</gene>
<evidence type="ECO:0000313" key="4">
    <source>
        <dbReference type="Proteomes" id="UP001203852"/>
    </source>
</evidence>
<comment type="caution">
    <text evidence="3">The sequence shown here is derived from an EMBL/GenBank/DDBJ whole genome shotgun (WGS) entry which is preliminary data.</text>
</comment>
<dbReference type="InterPro" id="IPR050309">
    <property type="entry name" value="Type-B_Carboxylest/Lipase"/>
</dbReference>
<dbReference type="Pfam" id="PF00135">
    <property type="entry name" value="COesterase"/>
    <property type="match status" value="2"/>
</dbReference>
<feature type="domain" description="Carboxylesterase type B" evidence="2">
    <location>
        <begin position="264"/>
        <end position="482"/>
    </location>
</feature>
<feature type="chain" id="PRO_5042910505" evidence="1">
    <location>
        <begin position="18"/>
        <end position="526"/>
    </location>
</feature>
<organism evidence="3 4">
    <name type="scientific">Exophiala viscosa</name>
    <dbReference type="NCBI Taxonomy" id="2486360"/>
    <lineage>
        <taxon>Eukaryota</taxon>
        <taxon>Fungi</taxon>
        <taxon>Dikarya</taxon>
        <taxon>Ascomycota</taxon>
        <taxon>Pezizomycotina</taxon>
        <taxon>Eurotiomycetes</taxon>
        <taxon>Chaetothyriomycetidae</taxon>
        <taxon>Chaetothyriales</taxon>
        <taxon>Herpotrichiellaceae</taxon>
        <taxon>Exophiala</taxon>
    </lineage>
</organism>
<sequence>MRRTINLLSLLAGLSNARPQVSAPAGIFHGNSSIAHIDQFVGIPYAKPPVGDLRFANPEAPVTSSSNVVKATAYGPGCSQLDIYAEYNGLSEDCLSLNVIRPTNISATASLPVLFWIHGGGNVNGQSIFYNGTAIVQHSITIDQPVIYVGINYRLGGFGFLGGPAVLSAGVSNLGLKDQYLALEWAHTNIKSFGGDPTKVTIFGESAESGAPGAPGFEIALTAAAGASQYDDLLNSTNCTTLSCLITVPYDIISPILVTFPEGAYLIDNDCLNDTLTNLVEKNSFSHIPIIHGTNLNEGAVFMPDPFNYPNRTALIDTVAGYLNNETSFATLIVDAYNATDDTDLGKGYDADPTADHGFFVACGLYTDMDMDLGKLTLLKIASENANVWGYDFRQRPALSAMNLSYEYPGVSTAYTEGVGVFHGAELPYVFGEATNLPDRSPGDDEVAIKVLNAWISFAYYLNPNNPEKKNTVTWPKYNSTSPFGEVIIFEQQGNLSIRAAPNTFRAVPWDIWGFAEMEIGQHPPY</sequence>
<keyword evidence="3" id="KW-0378">Hydrolase</keyword>
<protein>
    <submittedName>
        <fullName evidence="3">Alpha/Beta hydrolase protein</fullName>
    </submittedName>
</protein>
<keyword evidence="1" id="KW-0732">Signal</keyword>
<dbReference type="SUPFAM" id="SSF53474">
    <property type="entry name" value="alpha/beta-Hydrolases"/>
    <property type="match status" value="1"/>
</dbReference>
<dbReference type="InterPro" id="IPR029058">
    <property type="entry name" value="AB_hydrolase_fold"/>
</dbReference>
<feature type="signal peptide" evidence="1">
    <location>
        <begin position="1"/>
        <end position="17"/>
    </location>
</feature>
<dbReference type="Proteomes" id="UP001203852">
    <property type="component" value="Unassembled WGS sequence"/>
</dbReference>
<name>A0AAN6E731_9EURO</name>
<dbReference type="AlphaFoldDB" id="A0AAN6E731"/>
<dbReference type="GO" id="GO:0016787">
    <property type="term" value="F:hydrolase activity"/>
    <property type="evidence" value="ECO:0007669"/>
    <property type="project" value="UniProtKB-KW"/>
</dbReference>
<feature type="domain" description="Carboxylesterase type B" evidence="2">
    <location>
        <begin position="19"/>
        <end position="207"/>
    </location>
</feature>
<evidence type="ECO:0000256" key="1">
    <source>
        <dbReference type="SAM" id="SignalP"/>
    </source>
</evidence>
<dbReference type="PANTHER" id="PTHR11559">
    <property type="entry name" value="CARBOXYLESTERASE"/>
    <property type="match status" value="1"/>
</dbReference>